<feature type="region of interest" description="Disordered" evidence="14">
    <location>
        <begin position="346"/>
        <end position="366"/>
    </location>
</feature>
<keyword evidence="8" id="KW-0464">Manganese</keyword>
<dbReference type="FunFam" id="3.90.550.10:FF:000092">
    <property type="entry name" value="Glycogenin 2"/>
    <property type="match status" value="1"/>
</dbReference>
<evidence type="ECO:0000256" key="9">
    <source>
        <dbReference type="ARBA" id="ARBA00038162"/>
    </source>
</evidence>
<protein>
    <recommendedName>
        <fullName evidence="10">glycogenin glucosyltransferase</fullName>
        <ecNumber evidence="10">2.4.1.186</ecNumber>
    </recommendedName>
</protein>
<feature type="region of interest" description="Disordered" evidence="14">
    <location>
        <begin position="383"/>
        <end position="568"/>
    </location>
</feature>
<dbReference type="InterPro" id="IPR002495">
    <property type="entry name" value="Glyco_trans_8"/>
</dbReference>
<dbReference type="Pfam" id="PF01501">
    <property type="entry name" value="Glyco_transf_8"/>
    <property type="match status" value="1"/>
</dbReference>
<keyword evidence="6" id="KW-0320">Glycogen biosynthesis</keyword>
<dbReference type="EC" id="2.4.1.186" evidence="10"/>
<dbReference type="GO" id="GO:0046872">
    <property type="term" value="F:metal ion binding"/>
    <property type="evidence" value="ECO:0007669"/>
    <property type="project" value="UniProtKB-KW"/>
</dbReference>
<comment type="function">
    <text evidence="13">Self-glucosylating initiator of glycogen synthesis. It catalyzes the formation of a short alpha (1,4)-glucosyl chain covalently attached via a glucose 1-O-tyrosyl linkage to internal tyrosine residues and these chains act as primers for the elongation reaction catalyzed by glycogen synthase.</text>
</comment>
<feature type="compositionally biased region" description="Low complexity" evidence="14">
    <location>
        <begin position="390"/>
        <end position="423"/>
    </location>
</feature>
<feature type="compositionally biased region" description="Pro residues" evidence="14">
    <location>
        <begin position="732"/>
        <end position="742"/>
    </location>
</feature>
<dbReference type="Gene3D" id="3.90.550.10">
    <property type="entry name" value="Spore Coat Polysaccharide Biosynthesis Protein SpsA, Chain A"/>
    <property type="match status" value="1"/>
</dbReference>
<evidence type="ECO:0000256" key="12">
    <source>
        <dbReference type="ARBA" id="ARBA00052293"/>
    </source>
</evidence>
<dbReference type="PANTHER" id="PTHR11183">
    <property type="entry name" value="GLYCOGENIN SUBFAMILY MEMBER"/>
    <property type="match status" value="1"/>
</dbReference>
<evidence type="ECO:0000256" key="1">
    <source>
        <dbReference type="ARBA" id="ARBA00001936"/>
    </source>
</evidence>
<evidence type="ECO:0000256" key="13">
    <source>
        <dbReference type="ARBA" id="ARBA00057883"/>
    </source>
</evidence>
<dbReference type="Proteomes" id="UP000245119">
    <property type="component" value="Linkage Group LG14"/>
</dbReference>
<feature type="compositionally biased region" description="Low complexity" evidence="14">
    <location>
        <begin position="846"/>
        <end position="857"/>
    </location>
</feature>
<dbReference type="GO" id="GO:0005978">
    <property type="term" value="P:glycogen biosynthetic process"/>
    <property type="evidence" value="ECO:0007669"/>
    <property type="project" value="UniProtKB-KW"/>
</dbReference>
<keyword evidence="4" id="KW-0808">Transferase</keyword>
<dbReference type="AlphaFoldDB" id="A0A2T7NAX7"/>
<evidence type="ECO:0000256" key="11">
    <source>
        <dbReference type="ARBA" id="ARBA00050886"/>
    </source>
</evidence>
<evidence type="ECO:0000256" key="7">
    <source>
        <dbReference type="ARBA" id="ARBA00023180"/>
    </source>
</evidence>
<dbReference type="InterPro" id="IPR050587">
    <property type="entry name" value="GNT1/Glycosyltrans_8"/>
</dbReference>
<feature type="compositionally biased region" description="Low complexity" evidence="14">
    <location>
        <begin position="445"/>
        <end position="465"/>
    </location>
</feature>
<dbReference type="EMBL" id="PZQS01000014">
    <property type="protein sequence ID" value="PVD18318.1"/>
    <property type="molecule type" value="Genomic_DNA"/>
</dbReference>
<keyword evidence="7" id="KW-0325">Glycoprotein</keyword>
<dbReference type="CDD" id="cd02537">
    <property type="entry name" value="GT8_Glycogenin"/>
    <property type="match status" value="1"/>
</dbReference>
<keyword evidence="3" id="KW-0963">Cytoplasm</keyword>
<evidence type="ECO:0000256" key="14">
    <source>
        <dbReference type="SAM" id="MobiDB-lite"/>
    </source>
</evidence>
<dbReference type="STRING" id="400727.A0A2T7NAX7"/>
<comment type="caution">
    <text evidence="15">The sequence shown here is derived from an EMBL/GenBank/DDBJ whole genome shotgun (WGS) entry which is preliminary data.</text>
</comment>
<proteinExistence type="inferred from homology"/>
<dbReference type="GO" id="GO:0005737">
    <property type="term" value="C:cytoplasm"/>
    <property type="evidence" value="ECO:0007669"/>
    <property type="project" value="UniProtKB-SubCell"/>
</dbReference>
<evidence type="ECO:0000256" key="3">
    <source>
        <dbReference type="ARBA" id="ARBA00022490"/>
    </source>
</evidence>
<accession>A0A2T7NAX7</accession>
<dbReference type="InterPro" id="IPR029044">
    <property type="entry name" value="Nucleotide-diphossugar_trans"/>
</dbReference>
<dbReference type="OrthoDB" id="2014201at2759"/>
<feature type="region of interest" description="Disordered" evidence="14">
    <location>
        <begin position="709"/>
        <end position="910"/>
    </location>
</feature>
<evidence type="ECO:0000256" key="10">
    <source>
        <dbReference type="ARBA" id="ARBA00038934"/>
    </source>
</evidence>
<dbReference type="SUPFAM" id="SSF53448">
    <property type="entry name" value="Nucleotide-diphospho-sugar transferases"/>
    <property type="match status" value="1"/>
</dbReference>
<feature type="compositionally biased region" description="Low complexity" evidence="14">
    <location>
        <begin position="472"/>
        <end position="493"/>
    </location>
</feature>
<comment type="catalytic activity">
    <reaction evidence="11">
        <text>[1,4-alpha-D-glucosyl](n)-L-tyrosyl-[glycogenin] + UDP-alpha-D-glucose = [1,4-alpha-D-glucosyl](n+1)-L-tyrosyl-[glycogenin] + UDP + H(+)</text>
        <dbReference type="Rhea" id="RHEA:56560"/>
        <dbReference type="Rhea" id="RHEA-COMP:14606"/>
        <dbReference type="Rhea" id="RHEA-COMP:14607"/>
        <dbReference type="ChEBI" id="CHEBI:15378"/>
        <dbReference type="ChEBI" id="CHEBI:58223"/>
        <dbReference type="ChEBI" id="CHEBI:58885"/>
        <dbReference type="ChEBI" id="CHEBI:140574"/>
        <dbReference type="EC" id="2.4.1.186"/>
    </reaction>
</comment>
<keyword evidence="5" id="KW-0479">Metal-binding</keyword>
<gene>
    <name evidence="15" type="ORF">C0Q70_20867</name>
</gene>
<feature type="compositionally biased region" description="Pro residues" evidence="14">
    <location>
        <begin position="676"/>
        <end position="686"/>
    </location>
</feature>
<comment type="catalytic activity">
    <reaction evidence="12">
        <text>L-tyrosyl-[glycogenin] + UDP-alpha-D-glucose = alpha-D-glucosyl-L-tyrosyl-[glycogenin] + UDP + H(+)</text>
        <dbReference type="Rhea" id="RHEA:23360"/>
        <dbReference type="Rhea" id="RHEA-COMP:14604"/>
        <dbReference type="Rhea" id="RHEA-COMP:14605"/>
        <dbReference type="ChEBI" id="CHEBI:15378"/>
        <dbReference type="ChEBI" id="CHEBI:46858"/>
        <dbReference type="ChEBI" id="CHEBI:58223"/>
        <dbReference type="ChEBI" id="CHEBI:58885"/>
        <dbReference type="ChEBI" id="CHEBI:140573"/>
        <dbReference type="EC" id="2.4.1.186"/>
    </reaction>
</comment>
<reference evidence="15 16" key="1">
    <citation type="submission" date="2018-04" db="EMBL/GenBank/DDBJ databases">
        <title>The genome of golden apple snail Pomacea canaliculata provides insight into stress tolerance and invasive adaptation.</title>
        <authorList>
            <person name="Liu C."/>
            <person name="Liu B."/>
            <person name="Ren Y."/>
            <person name="Zhang Y."/>
            <person name="Wang H."/>
            <person name="Li S."/>
            <person name="Jiang F."/>
            <person name="Yin L."/>
            <person name="Zhang G."/>
            <person name="Qian W."/>
            <person name="Fan W."/>
        </authorList>
    </citation>
    <scope>NUCLEOTIDE SEQUENCE [LARGE SCALE GENOMIC DNA]</scope>
    <source>
        <strain evidence="15">SZHN2017</strain>
        <tissue evidence="15">Muscle</tissue>
    </source>
</reference>
<name>A0A2T7NAX7_POMCA</name>
<dbReference type="GO" id="GO:0008466">
    <property type="term" value="F:glycogenin glucosyltransferase activity"/>
    <property type="evidence" value="ECO:0007669"/>
    <property type="project" value="UniProtKB-EC"/>
</dbReference>
<keyword evidence="16" id="KW-1185">Reference proteome</keyword>
<comment type="similarity">
    <text evidence="9">Belongs to the glycosyltransferase 8 family. Glycogenin subfamily.</text>
</comment>
<evidence type="ECO:0000256" key="4">
    <source>
        <dbReference type="ARBA" id="ARBA00022679"/>
    </source>
</evidence>
<organism evidence="15 16">
    <name type="scientific">Pomacea canaliculata</name>
    <name type="common">Golden apple snail</name>
    <dbReference type="NCBI Taxonomy" id="400727"/>
    <lineage>
        <taxon>Eukaryota</taxon>
        <taxon>Metazoa</taxon>
        <taxon>Spiralia</taxon>
        <taxon>Lophotrochozoa</taxon>
        <taxon>Mollusca</taxon>
        <taxon>Gastropoda</taxon>
        <taxon>Caenogastropoda</taxon>
        <taxon>Architaenioglossa</taxon>
        <taxon>Ampullarioidea</taxon>
        <taxon>Ampullariidae</taxon>
        <taxon>Pomacea</taxon>
    </lineage>
</organism>
<evidence type="ECO:0000313" key="15">
    <source>
        <dbReference type="EMBL" id="PVD18318.1"/>
    </source>
</evidence>
<evidence type="ECO:0000256" key="5">
    <source>
        <dbReference type="ARBA" id="ARBA00022723"/>
    </source>
</evidence>
<feature type="compositionally biased region" description="Polar residues" evidence="14">
    <location>
        <begin position="349"/>
        <end position="360"/>
    </location>
</feature>
<evidence type="ECO:0000256" key="6">
    <source>
        <dbReference type="ARBA" id="ARBA00023056"/>
    </source>
</evidence>
<feature type="compositionally biased region" description="Pro residues" evidence="14">
    <location>
        <begin position="824"/>
        <end position="834"/>
    </location>
</feature>
<feature type="compositionally biased region" description="Low complexity" evidence="14">
    <location>
        <begin position="515"/>
        <end position="534"/>
    </location>
</feature>
<comment type="subcellular location">
    <subcellularLocation>
        <location evidence="2">Cytoplasm</location>
    </subcellularLocation>
</comment>
<evidence type="ECO:0000256" key="2">
    <source>
        <dbReference type="ARBA" id="ARBA00004496"/>
    </source>
</evidence>
<evidence type="ECO:0000313" key="16">
    <source>
        <dbReference type="Proteomes" id="UP000245119"/>
    </source>
</evidence>
<comment type="cofactor">
    <cofactor evidence="1">
        <name>Mn(2+)</name>
        <dbReference type="ChEBI" id="CHEBI:29035"/>
    </cofactor>
</comment>
<evidence type="ECO:0000256" key="8">
    <source>
        <dbReference type="ARBA" id="ARBA00023211"/>
    </source>
</evidence>
<feature type="compositionally biased region" description="Low complexity" evidence="14">
    <location>
        <begin position="868"/>
        <end position="907"/>
    </location>
</feature>
<sequence length="923" mass="97019">MVTPGVTEKMRLQLQAVFHLVQEVDLLDSKDEQNLSLLGRPDLNVTFTKLHCWRLTQFQKAVFLDADTLVLQNVDELFDREELSAAPDPGWPDCFNSGVFVYKPSEETYSRLLQFALTSGSFDGGDQGLLNLFFNDWPTKDIAKHLPFIYNVVSHAFYSYLPAFRQFKNQIKIVHFIGAIKPWHHPYNTVTRTVTTLPETYHSQEFLQYWWDIFIESVHPHLDPLVGGLVGELAQMKIVAGTGDVPSATLLGNRERRLAWERGQADYLGSDRFENIQKKLDQKLTTTVSVPKLGEKVTEPETPDVADSISKFPEPTVESAPVSQPLDVLAREPEPIEVLAPSFEPLGVTESTPTELSAPSSEPHDILETEPIILQRAIATASKEEVEATSINLPSEPLLSSPPEVISSPEPVVDIVSVSPSSASKEEVEATSINLPSEPPPSSPPEVISSPEPVVDIVSVSPSSASKEEVEASSINLPSEPVVDIVSVSPSSASKEEVEASSINLPSEPPPSSPPEVISSSEPVVDIVSVSPSSAAQPEDEVASFSLVTPPEATSSPQAAPDETSIVQSPEVAVVEEVAAFSLAAPPEPKPEPTPAVSFTLGGTAISQKAADDEAVTVTSVTAVSSPEPILASQKSGLVEASVSLPSSPVTLPEVPPQAAADTESSSFTVSLPAATPAPAPPPKVKPPVTTQPIKAKLAAQEKLAPLKIESKVAPAVPAKPTSPLGSAGVKSPPPPVAPKPTSPLAVAPKPTSPLAVALKPTSPLGVAPKPTSPQAATPKPISPVAEVQKPVSSEEAEAAPLSRQKPAPISVAAQRSLFEKPGAAPPKAAPPRGPSGISAMAARFQTPTASAQAPQAVGKPSLGTGVSPKPATPSAPSEPASPPTQTTTSGLPPSASAQAPSSAQPSKNAEFLARFGVRLQKK</sequence>
<feature type="region of interest" description="Disordered" evidence="14">
    <location>
        <begin position="646"/>
        <end position="691"/>
    </location>
</feature>